<comment type="similarity">
    <text evidence="1 6">Belongs to the aldehyde dehydrogenase family.</text>
</comment>
<dbReference type="GeneID" id="36599796"/>
<dbReference type="InterPro" id="IPR044086">
    <property type="entry name" value="LUC3-like"/>
</dbReference>
<dbReference type="InterPro" id="IPR016162">
    <property type="entry name" value="Ald_DH_N"/>
</dbReference>
<evidence type="ECO:0000256" key="2">
    <source>
        <dbReference type="ARBA" id="ARBA00023002"/>
    </source>
</evidence>
<evidence type="ECO:0000256" key="1">
    <source>
        <dbReference type="ARBA" id="ARBA00009986"/>
    </source>
</evidence>
<comment type="catalytic activity">
    <reaction evidence="4">
        <text>an aldehyde + NAD(+) + H2O = a carboxylate + NADH + 2 H(+)</text>
        <dbReference type="Rhea" id="RHEA:16185"/>
        <dbReference type="ChEBI" id="CHEBI:15377"/>
        <dbReference type="ChEBI" id="CHEBI:15378"/>
        <dbReference type="ChEBI" id="CHEBI:17478"/>
        <dbReference type="ChEBI" id="CHEBI:29067"/>
        <dbReference type="ChEBI" id="CHEBI:57540"/>
        <dbReference type="ChEBI" id="CHEBI:57945"/>
        <dbReference type="EC" id="1.2.1.3"/>
    </reaction>
</comment>
<dbReference type="InterPro" id="IPR016161">
    <property type="entry name" value="Ald_DH/histidinol_DH"/>
</dbReference>
<proteinExistence type="inferred from homology"/>
<dbReference type="InterPro" id="IPR029510">
    <property type="entry name" value="Ald_DH_CS_GLU"/>
</dbReference>
<sequence length="479" mass="51956">MINISFESFYNVIDGELENTTETRHGINPATLEKLPPVPVSTPEDVDRAVNASRRAAAAWAEIPIEERKQKVIQYADAIVALSDDFGRMLTTEQGKPLSAARGEAKGAADFLKGFARMSLPEQVVEDTEHRRVVTRYVPVGVCVGIVPWNCMFLPYILFMGPALVAGCTIILKPSPFTPYCGLKMIELAQHYFPPGVVQVLSGDDRLGPWLTEHPDVAKVSFTGSTATGIKVLQSSAPSLKKVTLELGGNDPAIICPDVDIPKVAAKAAMKAFTNSGQVCISIKRLYVHSSIYDEFLAQLTKATNALVVGNGLDESTNLGPIQNVMQYDRLKAFVASLEDDELNIVAGDVKHAFSQGMGYFMNPLIVDNPPDDSRVVVEEPFGPILPVLKWEAEEDVIKRANDSADGLGASVWSRDPARAERMAVQLQAGMVWINTHAELQVDAVFAGHKRSGIGSELGLEGLKAYCLTQTIVHDKLGA</sequence>
<dbReference type="CDD" id="cd07106">
    <property type="entry name" value="ALDH_AldA-AAD23400"/>
    <property type="match status" value="1"/>
</dbReference>
<dbReference type="EC" id="1.2.1.3" evidence="3"/>
<dbReference type="Gene3D" id="3.40.309.10">
    <property type="entry name" value="Aldehyde Dehydrogenase, Chain A, domain 2"/>
    <property type="match status" value="1"/>
</dbReference>
<protein>
    <recommendedName>
        <fullName evidence="3">aldehyde dehydrogenase (NAD(+))</fullName>
        <ecNumber evidence="3">1.2.1.3</ecNumber>
    </recommendedName>
</protein>
<name>A0A2T4B062_9HYPO</name>
<dbReference type="FunFam" id="3.40.309.10:FF:000009">
    <property type="entry name" value="Aldehyde dehydrogenase A"/>
    <property type="match status" value="1"/>
</dbReference>
<gene>
    <name evidence="8" type="ORF">BBK36DRAFT_1128886</name>
</gene>
<dbReference type="PANTHER" id="PTHR11699">
    <property type="entry name" value="ALDEHYDE DEHYDROGENASE-RELATED"/>
    <property type="match status" value="1"/>
</dbReference>
<reference evidence="9" key="1">
    <citation type="submission" date="2016-07" db="EMBL/GenBank/DDBJ databases">
        <title>Multiple horizontal gene transfer events from other fungi enriched the ability of initially mycotrophic Trichoderma (Ascomycota) to feed on dead plant biomass.</title>
        <authorList>
            <consortium name="DOE Joint Genome Institute"/>
            <person name="Atanasova L."/>
            <person name="Chenthamara K."/>
            <person name="Zhang J."/>
            <person name="Grujic M."/>
            <person name="Henrissat B."/>
            <person name="Kuo A."/>
            <person name="Aerts A."/>
            <person name="Salamov A."/>
            <person name="Lipzen A."/>
            <person name="Labutti K."/>
            <person name="Barry K."/>
            <person name="Miao Y."/>
            <person name="Rahimi M.J."/>
            <person name="Shen Q."/>
            <person name="Grigoriev I.V."/>
            <person name="Kubicek C.P."/>
            <person name="Druzhinina I.S."/>
        </authorList>
    </citation>
    <scope>NUCLEOTIDE SEQUENCE [LARGE SCALE GENOMIC DNA]</scope>
    <source>
        <strain evidence="9">TUCIM 6016</strain>
    </source>
</reference>
<dbReference type="PROSITE" id="PS00687">
    <property type="entry name" value="ALDEHYDE_DEHYDR_GLU"/>
    <property type="match status" value="1"/>
</dbReference>
<evidence type="ECO:0000256" key="4">
    <source>
        <dbReference type="ARBA" id="ARBA00049194"/>
    </source>
</evidence>
<evidence type="ECO:0000256" key="6">
    <source>
        <dbReference type="RuleBase" id="RU003345"/>
    </source>
</evidence>
<evidence type="ECO:0000256" key="3">
    <source>
        <dbReference type="ARBA" id="ARBA00024226"/>
    </source>
</evidence>
<feature type="domain" description="Aldehyde dehydrogenase" evidence="7">
    <location>
        <begin position="21"/>
        <end position="472"/>
    </location>
</feature>
<keyword evidence="9" id="KW-1185">Reference proteome</keyword>
<dbReference type="InterPro" id="IPR015590">
    <property type="entry name" value="Aldehyde_DH_dom"/>
</dbReference>
<dbReference type="EMBL" id="KZ680222">
    <property type="protein sequence ID" value="PTB62709.1"/>
    <property type="molecule type" value="Genomic_DNA"/>
</dbReference>
<dbReference type="OrthoDB" id="310895at2759"/>
<dbReference type="GO" id="GO:0004029">
    <property type="term" value="F:aldehyde dehydrogenase (NAD+) activity"/>
    <property type="evidence" value="ECO:0007669"/>
    <property type="project" value="UniProtKB-EC"/>
</dbReference>
<dbReference type="Proteomes" id="UP000241546">
    <property type="component" value="Unassembled WGS sequence"/>
</dbReference>
<dbReference type="Pfam" id="PF00171">
    <property type="entry name" value="Aldedh"/>
    <property type="match status" value="1"/>
</dbReference>
<evidence type="ECO:0000259" key="7">
    <source>
        <dbReference type="Pfam" id="PF00171"/>
    </source>
</evidence>
<dbReference type="InterPro" id="IPR016163">
    <property type="entry name" value="Ald_DH_C"/>
</dbReference>
<dbReference type="FunFam" id="3.40.605.10:FF:000007">
    <property type="entry name" value="NAD/NADP-dependent betaine aldehyde dehydrogenase"/>
    <property type="match status" value="1"/>
</dbReference>
<dbReference type="Gene3D" id="3.40.605.10">
    <property type="entry name" value="Aldehyde Dehydrogenase, Chain A, domain 1"/>
    <property type="match status" value="1"/>
</dbReference>
<organism evidence="8 9">
    <name type="scientific">Trichoderma citrinoviride</name>
    <dbReference type="NCBI Taxonomy" id="58853"/>
    <lineage>
        <taxon>Eukaryota</taxon>
        <taxon>Fungi</taxon>
        <taxon>Dikarya</taxon>
        <taxon>Ascomycota</taxon>
        <taxon>Pezizomycotina</taxon>
        <taxon>Sordariomycetes</taxon>
        <taxon>Hypocreomycetidae</taxon>
        <taxon>Hypocreales</taxon>
        <taxon>Hypocreaceae</taxon>
        <taxon>Trichoderma</taxon>
    </lineage>
</organism>
<accession>A0A2T4B062</accession>
<dbReference type="AlphaFoldDB" id="A0A2T4B062"/>
<feature type="active site" evidence="5">
    <location>
        <position position="246"/>
    </location>
</feature>
<evidence type="ECO:0000256" key="5">
    <source>
        <dbReference type="PROSITE-ProRule" id="PRU10007"/>
    </source>
</evidence>
<keyword evidence="2 6" id="KW-0560">Oxidoreductase</keyword>
<evidence type="ECO:0000313" key="8">
    <source>
        <dbReference type="EMBL" id="PTB62709.1"/>
    </source>
</evidence>
<evidence type="ECO:0000313" key="9">
    <source>
        <dbReference type="Proteomes" id="UP000241546"/>
    </source>
</evidence>
<dbReference type="SUPFAM" id="SSF53720">
    <property type="entry name" value="ALDH-like"/>
    <property type="match status" value="1"/>
</dbReference>
<dbReference type="RefSeq" id="XP_024746029.1">
    <property type="nucleotide sequence ID" value="XM_024891678.1"/>
</dbReference>